<accession>A0A6M3ZLG7</accession>
<gene>
    <name evidence="1" type="ORF">C798_00775</name>
</gene>
<evidence type="ECO:0000313" key="1">
    <source>
        <dbReference type="EMBL" id="QJP98809.1"/>
    </source>
</evidence>
<protein>
    <submittedName>
        <fullName evidence="1">Uncharacterized protein</fullName>
    </submittedName>
</protein>
<dbReference type="EMBL" id="CP008956">
    <property type="protein sequence ID" value="QJP98809.1"/>
    <property type="molecule type" value="Genomic_DNA"/>
</dbReference>
<sequence length="72" mass="8080">MLPETTKLARVHHLRWVTALASSIFNFVRLVAAGFRPTVFEGLPQSIADCVELRQPKEMPRFLTETGTVLLA</sequence>
<reference evidence="1 2" key="1">
    <citation type="journal article" date="2012" name="J. Bacteriol.">
        <title>Genome sequence of the pathogenic Herbaspirillum seropedicae strain Os34, isolated from rice roots.</title>
        <authorList>
            <person name="Ye W."/>
            <person name="Ye S."/>
            <person name="Liu J."/>
            <person name="Chang S."/>
            <person name="Chen M."/>
            <person name="Zhu B."/>
            <person name="Guo L."/>
            <person name="An Q."/>
        </authorList>
    </citation>
    <scope>NUCLEOTIDE SEQUENCE [LARGE SCALE GENOMIC DNA]</scope>
    <source>
        <strain evidence="1 2">Os34</strain>
    </source>
</reference>
<dbReference type="Proteomes" id="UP000501648">
    <property type="component" value="Chromosome"/>
</dbReference>
<dbReference type="AlphaFoldDB" id="A0A6M3ZLG7"/>
<proteinExistence type="predicted"/>
<organism evidence="1 2">
    <name type="scientific">Herbaspirillum rubrisubalbicans Os34</name>
    <dbReference type="NCBI Taxonomy" id="1235827"/>
    <lineage>
        <taxon>Bacteria</taxon>
        <taxon>Pseudomonadati</taxon>
        <taxon>Pseudomonadota</taxon>
        <taxon>Betaproteobacteria</taxon>
        <taxon>Burkholderiales</taxon>
        <taxon>Oxalobacteraceae</taxon>
        <taxon>Herbaspirillum</taxon>
    </lineage>
</organism>
<evidence type="ECO:0000313" key="2">
    <source>
        <dbReference type="Proteomes" id="UP000501648"/>
    </source>
</evidence>
<name>A0A6M3ZLG7_9BURK</name>